<feature type="compositionally biased region" description="Polar residues" evidence="1">
    <location>
        <begin position="183"/>
        <end position="192"/>
    </location>
</feature>
<keyword evidence="3" id="KW-1185">Reference proteome</keyword>
<dbReference type="EMBL" id="CP144752">
    <property type="protein sequence ID" value="WVZ88507.1"/>
    <property type="molecule type" value="Genomic_DNA"/>
</dbReference>
<evidence type="ECO:0000256" key="1">
    <source>
        <dbReference type="SAM" id="MobiDB-lite"/>
    </source>
</evidence>
<feature type="region of interest" description="Disordered" evidence="1">
    <location>
        <begin position="1"/>
        <end position="30"/>
    </location>
</feature>
<evidence type="ECO:0000313" key="3">
    <source>
        <dbReference type="Proteomes" id="UP001341281"/>
    </source>
</evidence>
<organism evidence="2 3">
    <name type="scientific">Paspalum notatum var. saurae</name>
    <dbReference type="NCBI Taxonomy" id="547442"/>
    <lineage>
        <taxon>Eukaryota</taxon>
        <taxon>Viridiplantae</taxon>
        <taxon>Streptophyta</taxon>
        <taxon>Embryophyta</taxon>
        <taxon>Tracheophyta</taxon>
        <taxon>Spermatophyta</taxon>
        <taxon>Magnoliopsida</taxon>
        <taxon>Liliopsida</taxon>
        <taxon>Poales</taxon>
        <taxon>Poaceae</taxon>
        <taxon>PACMAD clade</taxon>
        <taxon>Panicoideae</taxon>
        <taxon>Andropogonodae</taxon>
        <taxon>Paspaleae</taxon>
        <taxon>Paspalinae</taxon>
        <taxon>Paspalum</taxon>
    </lineage>
</organism>
<dbReference type="AlphaFoldDB" id="A0AAQ3UDW1"/>
<feature type="compositionally biased region" description="Basic and acidic residues" evidence="1">
    <location>
        <begin position="146"/>
        <end position="162"/>
    </location>
</feature>
<accession>A0AAQ3UDW1</accession>
<dbReference type="Proteomes" id="UP001341281">
    <property type="component" value="Chromosome 08"/>
</dbReference>
<feature type="region of interest" description="Disordered" evidence="1">
    <location>
        <begin position="137"/>
        <end position="192"/>
    </location>
</feature>
<gene>
    <name evidence="2" type="ORF">U9M48_035024</name>
</gene>
<feature type="compositionally biased region" description="Basic and acidic residues" evidence="1">
    <location>
        <begin position="16"/>
        <end position="28"/>
    </location>
</feature>
<protein>
    <submittedName>
        <fullName evidence="2">Uncharacterized protein</fullName>
    </submittedName>
</protein>
<sequence>PCQEQEVSEVLSLSKSPEKSVNHQDDRIAGSGPCQTSWQQFINEGFTILATTNVEVLNEDHKEDTVNLEGQITPGIAASSVSEAEEMELPEREIGLVPAAGKIALPDEQIDTNLEEGNQVDEHSCSYETGFSSFSGTELVNGEVPNLHKGDHMDLPSEENHSNDLPALRSPEQSTVLPAPRSPEQSTVSQNDSVLASVGIDQSSRQSGIDELRAKLQRFKVTSVVKGSYVAMSPPRPKPGDNLSQFAIALLRNRENTPAVKDGHPAKANTDRTAVKDSSRRALQPISGRPREH</sequence>
<proteinExistence type="predicted"/>
<feature type="non-terminal residue" evidence="2">
    <location>
        <position position="293"/>
    </location>
</feature>
<feature type="region of interest" description="Disordered" evidence="1">
    <location>
        <begin position="254"/>
        <end position="293"/>
    </location>
</feature>
<reference evidence="2 3" key="1">
    <citation type="submission" date="2024-02" db="EMBL/GenBank/DDBJ databases">
        <title>High-quality chromosome-scale genome assembly of Pensacola bahiagrass (Paspalum notatum Flugge var. saurae).</title>
        <authorList>
            <person name="Vega J.M."/>
            <person name="Podio M."/>
            <person name="Orjuela J."/>
            <person name="Siena L.A."/>
            <person name="Pessino S.C."/>
            <person name="Combes M.C."/>
            <person name="Mariac C."/>
            <person name="Albertini E."/>
            <person name="Pupilli F."/>
            <person name="Ortiz J.P.A."/>
            <person name="Leblanc O."/>
        </authorList>
    </citation>
    <scope>NUCLEOTIDE SEQUENCE [LARGE SCALE GENOMIC DNA]</scope>
    <source>
        <strain evidence="2">R1</strain>
        <tissue evidence="2">Leaf</tissue>
    </source>
</reference>
<feature type="compositionally biased region" description="Basic and acidic residues" evidence="1">
    <location>
        <begin position="261"/>
        <end position="280"/>
    </location>
</feature>
<evidence type="ECO:0000313" key="2">
    <source>
        <dbReference type="EMBL" id="WVZ88507.1"/>
    </source>
</evidence>
<name>A0AAQ3UDW1_PASNO</name>